<name>V5BHH9_9GAMM</name>
<keyword evidence="1" id="KW-0862">Zinc</keyword>
<dbReference type="eggNOG" id="COG4715">
    <property type="taxonomic scope" value="Bacteria"/>
</dbReference>
<feature type="domain" description="SWIM-type" evidence="3">
    <location>
        <begin position="53"/>
        <end position="86"/>
    </location>
</feature>
<dbReference type="STRING" id="1116472.MGMO_46c00070"/>
<dbReference type="PROSITE" id="PS50966">
    <property type="entry name" value="ZF_SWIM"/>
    <property type="match status" value="1"/>
</dbReference>
<evidence type="ECO:0000259" key="3">
    <source>
        <dbReference type="PROSITE" id="PS50966"/>
    </source>
</evidence>
<comment type="caution">
    <text evidence="4">The sequence shown here is derived from an EMBL/GenBank/DDBJ whole genome shotgun (WGS) entry which is preliminary data.</text>
</comment>
<dbReference type="Pfam" id="PF04434">
    <property type="entry name" value="SWIM"/>
    <property type="match status" value="1"/>
</dbReference>
<dbReference type="AlphaFoldDB" id="V5BHH9"/>
<dbReference type="EMBL" id="AYLO01000045">
    <property type="protein sequence ID" value="ESS72765.1"/>
    <property type="molecule type" value="Genomic_DNA"/>
</dbReference>
<keyword evidence="5" id="KW-1185">Reference proteome</keyword>
<dbReference type="Proteomes" id="UP000017842">
    <property type="component" value="Unassembled WGS sequence"/>
</dbReference>
<keyword evidence="1" id="KW-0863">Zinc-finger</keyword>
<dbReference type="InterPro" id="IPR007527">
    <property type="entry name" value="Znf_SWIM"/>
</dbReference>
<dbReference type="PATRIC" id="fig|1116472.3.peg.1413"/>
<organism evidence="4 5">
    <name type="scientific">Methyloglobulus morosus KoM1</name>
    <dbReference type="NCBI Taxonomy" id="1116472"/>
    <lineage>
        <taxon>Bacteria</taxon>
        <taxon>Pseudomonadati</taxon>
        <taxon>Pseudomonadota</taxon>
        <taxon>Gammaproteobacteria</taxon>
        <taxon>Methylococcales</taxon>
        <taxon>Methylococcaceae</taxon>
        <taxon>Methyloglobulus</taxon>
    </lineage>
</organism>
<dbReference type="GO" id="GO:0008270">
    <property type="term" value="F:zinc ion binding"/>
    <property type="evidence" value="ECO:0007669"/>
    <property type="project" value="UniProtKB-KW"/>
</dbReference>
<gene>
    <name evidence="4" type="ORF">MGMO_46c00070</name>
</gene>
<feature type="region of interest" description="Disordered" evidence="2">
    <location>
        <begin position="134"/>
        <end position="157"/>
    </location>
</feature>
<feature type="compositionally biased region" description="Basic and acidic residues" evidence="2">
    <location>
        <begin position="139"/>
        <end position="157"/>
    </location>
</feature>
<keyword evidence="1" id="KW-0479">Metal-binding</keyword>
<dbReference type="OrthoDB" id="9816340at2"/>
<accession>V5BHH9</accession>
<proteinExistence type="predicted"/>
<evidence type="ECO:0000313" key="5">
    <source>
        <dbReference type="Proteomes" id="UP000017842"/>
    </source>
</evidence>
<protein>
    <recommendedName>
        <fullName evidence="3">SWIM-type domain-containing protein</fullName>
    </recommendedName>
</protein>
<evidence type="ECO:0000313" key="4">
    <source>
        <dbReference type="EMBL" id="ESS72765.1"/>
    </source>
</evidence>
<sequence length="471" mass="52610">MISLDKIEALAPDQASLDTAKKLLDGKKWPVCGVASDHSFIWGECQGSGSTPYRACVALNDLGYKCTCPSRKFPCKHSLALMWRYSAKTAEFSTGDVPEWVRDWSAKRRIGKTAANVSDQTNVAKKSSINEALDNVDEPEQKQDSERAAKARERNQQQRETLIQAGLEDFYAWLADVYDRGLLHFLQNCTTNCRQAAKRLVDAKASGLASQLDEMAGGALQTPESERPRYLQQKLSSLYLLAKAYQQQAGLPTELQQEVKRLLGWTLSREQLLDNPDVLRISGHWLVLAVREYLQNDGLRRVETWLGRVDENADRQHFAVLMDYHHASAGNVAPPFRPGEWLAGTVAYYPSPTPLRGIIVDHALLANGSRRLPGQPLKQALEGRLMQRSKNPWLPTWPLAVANPVVVTDNKGQFWLTGTGDDCVILLKHPDRTALLPLLGLQISHATVTWDGWRGDLLQADTVYGFWSAQS</sequence>
<evidence type="ECO:0000256" key="1">
    <source>
        <dbReference type="PROSITE-ProRule" id="PRU00325"/>
    </source>
</evidence>
<dbReference type="RefSeq" id="WP_023494231.1">
    <property type="nucleotide sequence ID" value="NZ_AYLO01000045.1"/>
</dbReference>
<evidence type="ECO:0000256" key="2">
    <source>
        <dbReference type="SAM" id="MobiDB-lite"/>
    </source>
</evidence>
<reference evidence="4 5" key="1">
    <citation type="journal article" date="2013" name="Genome Announc.">
        <title>Draft Genome Sequence of the Methanotrophic Gammaproteobacterium Methyloglobulus morosus DSM 22980 Strain KoM1.</title>
        <authorList>
            <person name="Poehlein A."/>
            <person name="Deutzmann J.S."/>
            <person name="Daniel R."/>
            <person name="Simeonova D.D."/>
        </authorList>
    </citation>
    <scope>NUCLEOTIDE SEQUENCE [LARGE SCALE GENOMIC DNA]</scope>
    <source>
        <strain evidence="4 5">KoM1</strain>
    </source>
</reference>